<comment type="caution">
    <text evidence="2">The sequence shown here is derived from an EMBL/GenBank/DDBJ whole genome shotgun (WGS) entry which is preliminary data.</text>
</comment>
<sequence>MLSFDTDFDLIHDLTPLFRNVIAEEVVALQTSPAKAPLHKPLDRGLTIVGVEKAYLLLAFDGYNGEKQTTATWIGLYDLRTALHRIVYKHYTLIHVVNASMCDGGNMLACTYSTIEPNIHSSREERYITCLIELSQHCRVYHLCSSNGSFQRAQFLHTDPAKPSSPTPSATTSSTSSASHSSPASTVKHSLLLFVHPDRIDLYTFVMGEKQGQWRILEQPKKGNSLVCGFLWAQWSVQNRTLYYLTAQDKDLYVLHARRFGSNPIDPSQVTTHNRKGVVLPGNSLGSAGNDTPKRTYDFTRCLRVVSEAHFDVEIVRIPQGDDITHGRTALCLIRQTANPVAREVWLAGLAFDEEDVRREAREVRVQVPWG</sequence>
<dbReference type="EMBL" id="RBNJ01000331">
    <property type="protein sequence ID" value="RUS34795.1"/>
    <property type="molecule type" value="Genomic_DNA"/>
</dbReference>
<gene>
    <name evidence="2" type="ORF">BC938DRAFT_478504</name>
</gene>
<dbReference type="AlphaFoldDB" id="A0A433QYG0"/>
<dbReference type="Proteomes" id="UP000274822">
    <property type="component" value="Unassembled WGS sequence"/>
</dbReference>
<organism evidence="2 3">
    <name type="scientific">Jimgerdemannia flammicorona</name>
    <dbReference type="NCBI Taxonomy" id="994334"/>
    <lineage>
        <taxon>Eukaryota</taxon>
        <taxon>Fungi</taxon>
        <taxon>Fungi incertae sedis</taxon>
        <taxon>Mucoromycota</taxon>
        <taxon>Mucoromycotina</taxon>
        <taxon>Endogonomycetes</taxon>
        <taxon>Endogonales</taxon>
        <taxon>Endogonaceae</taxon>
        <taxon>Jimgerdemannia</taxon>
    </lineage>
</organism>
<dbReference type="PANTHER" id="PTHR13630:SF1">
    <property type="entry name" value="GAMMA-SECRETASE-ACTIVATING PROTEIN"/>
    <property type="match status" value="1"/>
</dbReference>
<feature type="non-terminal residue" evidence="2">
    <location>
        <position position="371"/>
    </location>
</feature>
<keyword evidence="3" id="KW-1185">Reference proteome</keyword>
<name>A0A433QYG0_9FUNG</name>
<proteinExistence type="predicted"/>
<evidence type="ECO:0000313" key="3">
    <source>
        <dbReference type="Proteomes" id="UP000274822"/>
    </source>
</evidence>
<evidence type="ECO:0000313" key="2">
    <source>
        <dbReference type="EMBL" id="RUS34795.1"/>
    </source>
</evidence>
<evidence type="ECO:0000256" key="1">
    <source>
        <dbReference type="SAM" id="MobiDB-lite"/>
    </source>
</evidence>
<dbReference type="GO" id="GO:0005802">
    <property type="term" value="C:trans-Golgi network"/>
    <property type="evidence" value="ECO:0007669"/>
    <property type="project" value="TreeGrafter"/>
</dbReference>
<accession>A0A433QYG0</accession>
<feature type="compositionally biased region" description="Low complexity" evidence="1">
    <location>
        <begin position="161"/>
        <end position="183"/>
    </location>
</feature>
<protein>
    <submittedName>
        <fullName evidence="2">Uncharacterized protein</fullName>
    </submittedName>
</protein>
<dbReference type="PANTHER" id="PTHR13630">
    <property type="entry name" value="GAMMA-SECRETASE-ACTIVATING PROTEIN"/>
    <property type="match status" value="1"/>
</dbReference>
<dbReference type="InterPro" id="IPR026172">
    <property type="entry name" value="GSAP_fam"/>
</dbReference>
<feature type="region of interest" description="Disordered" evidence="1">
    <location>
        <begin position="157"/>
        <end position="183"/>
    </location>
</feature>
<reference evidence="2 3" key="1">
    <citation type="journal article" date="2018" name="New Phytol.">
        <title>Phylogenomics of Endogonaceae and evolution of mycorrhizas within Mucoromycota.</title>
        <authorList>
            <person name="Chang Y."/>
            <person name="Desiro A."/>
            <person name="Na H."/>
            <person name="Sandor L."/>
            <person name="Lipzen A."/>
            <person name="Clum A."/>
            <person name="Barry K."/>
            <person name="Grigoriev I.V."/>
            <person name="Martin F.M."/>
            <person name="Stajich J.E."/>
            <person name="Smith M.E."/>
            <person name="Bonito G."/>
            <person name="Spatafora J.W."/>
        </authorList>
    </citation>
    <scope>NUCLEOTIDE SEQUENCE [LARGE SCALE GENOMIC DNA]</scope>
    <source>
        <strain evidence="2 3">AD002</strain>
    </source>
</reference>